<dbReference type="GO" id="GO:0097157">
    <property type="term" value="F:pre-mRNA intronic binding"/>
    <property type="evidence" value="ECO:0007669"/>
    <property type="project" value="TreeGrafter"/>
</dbReference>
<dbReference type="GO" id="GO:0030620">
    <property type="term" value="F:U2 snRNA binding"/>
    <property type="evidence" value="ECO:0007669"/>
    <property type="project" value="TreeGrafter"/>
</dbReference>
<dbReference type="GO" id="GO:0017070">
    <property type="term" value="F:U6 snRNA binding"/>
    <property type="evidence" value="ECO:0007669"/>
    <property type="project" value="TreeGrafter"/>
</dbReference>
<sequence length="781" mass="90380">MSSHNEEEDLGDMLFGVDEEERAEQQEIQIREWRRANTAKLGYRAAYRAATEKKDYVPPEFLRKIVKDNGDLNGKRLKSERKLCVGMLQYMPLALYKLLEAMPMPWEETRYVDVVYHVGGVLTLVDDTPTVVEPLYTAQWGTTWTKMRTQKVELLREGGAFRRAVHKGDENVPPLDYGDYLMDLEPPPALQDDMDEDEDNAAIADWFYDPFPRLVSPNQIRGPRRPNGYYFTLDVIDALYRQASVILPSIEDRSFFYLWDLNSFYAAKAMYLSIPRGPKFQPPPEVSQAQVDEDWTEFNDLRRVIHRDDPRKPLFSMLTERQIAFPFLYSNTIEHVTTGPYHHPASSRVENEDPELPCFTFHPSLNPIKAVERKFAAQSETGDSVVCSASARQARARLGDFVPPADLAPFLGAAPLEDKGTKAALTLLFAPSPYNTFEGGMKRRVDIPLTDRWHCDPPDFIHVEEGADKSEIHHSYTQLLKQHVKRNLHRDAHKRVLEELADSDEAPRRIDRLANMRYFAKTKMDWLEAALQVMRQGHNMLVQLINMKGLPFVHINYNFEAKPTRTLTTKEIKKSRLGSTFHTIRELLGFIKRLVDMHVMYRLGRTDAMQLADAVHYLFNHAGTLTGIYQYKLRALRQVKMTKDIKHVLYNKFYVGGVPDGPGCGFWAPSWRVWVFFLRGMTPLLQRYLANLTDRVLRGREQKGKFEGKRITRQRAETDKDVNIKEAFRRELREMLPENVKESVIVTMDQHFNEAFRRWRKGATWAIPGLARPLEDLVKST</sequence>
<dbReference type="GO" id="GO:0030623">
    <property type="term" value="F:U5 snRNA binding"/>
    <property type="evidence" value="ECO:0007669"/>
    <property type="project" value="TreeGrafter"/>
</dbReference>
<dbReference type="Pfam" id="PF08082">
    <property type="entry name" value="PRO8NT"/>
    <property type="match status" value="1"/>
</dbReference>
<evidence type="ECO:0000313" key="4">
    <source>
        <dbReference type="Proteomes" id="UP000015354"/>
    </source>
</evidence>
<dbReference type="PANTHER" id="PTHR11140:SF0">
    <property type="entry name" value="PRE-MRNA-PROCESSING-SPLICING FACTOR 8"/>
    <property type="match status" value="1"/>
</dbReference>
<dbReference type="InterPro" id="IPR012591">
    <property type="entry name" value="PRO8NT"/>
</dbReference>
<evidence type="ECO:0008006" key="5">
    <source>
        <dbReference type="Google" id="ProtNLM"/>
    </source>
</evidence>
<keyword evidence="4" id="KW-1185">Reference proteome</keyword>
<dbReference type="Pfam" id="PF08083">
    <property type="entry name" value="PROCN"/>
    <property type="match status" value="1"/>
</dbReference>
<feature type="domain" description="PRO8NT" evidence="1">
    <location>
        <begin position="54"/>
        <end position="209"/>
    </location>
</feature>
<dbReference type="GO" id="GO:0030619">
    <property type="term" value="F:U1 snRNA binding"/>
    <property type="evidence" value="ECO:0007669"/>
    <property type="project" value="TreeGrafter"/>
</dbReference>
<feature type="domain" description="PROCN" evidence="2">
    <location>
        <begin position="420"/>
        <end position="779"/>
    </location>
</feature>
<accession>S9UW48</accession>
<protein>
    <recommendedName>
        <fullName evidence="5">Pre-mRNA-processing-splicing factor 8</fullName>
    </recommendedName>
</protein>
<comment type="caution">
    <text evidence="3">The sequence shown here is derived from an EMBL/GenBank/DDBJ whole genome shotgun (WGS) entry which is preliminary data.</text>
</comment>
<dbReference type="OrthoDB" id="1931567at2759"/>
<evidence type="ECO:0000313" key="3">
    <source>
        <dbReference type="EMBL" id="EPY18766.1"/>
    </source>
</evidence>
<proteinExistence type="predicted"/>
<name>S9UW48_9TRYP</name>
<dbReference type="InterPro" id="IPR027652">
    <property type="entry name" value="PRP8"/>
</dbReference>
<dbReference type="InterPro" id="IPR012592">
    <property type="entry name" value="PROCN"/>
</dbReference>
<dbReference type="GO" id="GO:0000244">
    <property type="term" value="P:spliceosomal tri-snRNP complex assembly"/>
    <property type="evidence" value="ECO:0007669"/>
    <property type="project" value="TreeGrafter"/>
</dbReference>
<evidence type="ECO:0000259" key="2">
    <source>
        <dbReference type="Pfam" id="PF08083"/>
    </source>
</evidence>
<dbReference type="EMBL" id="ATMH01009785">
    <property type="protein sequence ID" value="EPY18766.1"/>
    <property type="molecule type" value="Genomic_DNA"/>
</dbReference>
<gene>
    <name evidence="3" type="ORF">STCU_09785</name>
</gene>
<dbReference type="AlphaFoldDB" id="S9UW48"/>
<evidence type="ECO:0000259" key="1">
    <source>
        <dbReference type="Pfam" id="PF08082"/>
    </source>
</evidence>
<reference evidence="3 4" key="1">
    <citation type="journal article" date="2013" name="PLoS ONE">
        <title>Predicting the Proteins of Angomonas deanei, Strigomonas culicis and Their Respective Endosymbionts Reveals New Aspects of the Trypanosomatidae Family.</title>
        <authorList>
            <person name="Motta M.C."/>
            <person name="Martins A.C."/>
            <person name="de Souza S.S."/>
            <person name="Catta-Preta C.M."/>
            <person name="Silva R."/>
            <person name="Klein C.C."/>
            <person name="de Almeida L.G."/>
            <person name="de Lima Cunha O."/>
            <person name="Ciapina L.P."/>
            <person name="Brocchi M."/>
            <person name="Colabardini A.C."/>
            <person name="de Araujo Lima B."/>
            <person name="Machado C.R."/>
            <person name="de Almeida Soares C.M."/>
            <person name="Probst C.M."/>
            <person name="de Menezes C.B."/>
            <person name="Thompson C.E."/>
            <person name="Bartholomeu D.C."/>
            <person name="Gradia D.F."/>
            <person name="Pavoni D.P."/>
            <person name="Grisard E.C."/>
            <person name="Fantinatti-Garboggini F."/>
            <person name="Marchini F.K."/>
            <person name="Rodrigues-Luiz G.F."/>
            <person name="Wagner G."/>
            <person name="Goldman G.H."/>
            <person name="Fietto J.L."/>
            <person name="Elias M.C."/>
            <person name="Goldman M.H."/>
            <person name="Sagot M.F."/>
            <person name="Pereira M."/>
            <person name="Stoco P.H."/>
            <person name="de Mendonca-Neto R.P."/>
            <person name="Teixeira S.M."/>
            <person name="Maciel T.E."/>
            <person name="de Oliveira Mendes T.A."/>
            <person name="Urmenyi T.P."/>
            <person name="de Souza W."/>
            <person name="Schenkman S."/>
            <person name="de Vasconcelos A.T."/>
        </authorList>
    </citation>
    <scope>NUCLEOTIDE SEQUENCE [LARGE SCALE GENOMIC DNA]</scope>
</reference>
<dbReference type="GO" id="GO:0005682">
    <property type="term" value="C:U5 snRNP"/>
    <property type="evidence" value="ECO:0007669"/>
    <property type="project" value="TreeGrafter"/>
</dbReference>
<dbReference type="GO" id="GO:0071013">
    <property type="term" value="C:catalytic step 2 spliceosome"/>
    <property type="evidence" value="ECO:0007669"/>
    <property type="project" value="TreeGrafter"/>
</dbReference>
<dbReference type="PANTHER" id="PTHR11140">
    <property type="entry name" value="PRE-MRNA SPLICING FACTOR PRP8"/>
    <property type="match status" value="1"/>
</dbReference>
<dbReference type="Proteomes" id="UP000015354">
    <property type="component" value="Unassembled WGS sequence"/>
</dbReference>
<organism evidence="3 4">
    <name type="scientific">Strigomonas culicis</name>
    <dbReference type="NCBI Taxonomy" id="28005"/>
    <lineage>
        <taxon>Eukaryota</taxon>
        <taxon>Discoba</taxon>
        <taxon>Euglenozoa</taxon>
        <taxon>Kinetoplastea</taxon>
        <taxon>Metakinetoplastina</taxon>
        <taxon>Trypanosomatida</taxon>
        <taxon>Trypanosomatidae</taxon>
        <taxon>Strigomonadinae</taxon>
        <taxon>Strigomonas</taxon>
    </lineage>
</organism>